<accession>A0A8H7MFW4</accession>
<sequence>MSARDHDIVQSQAAHEPATSTLSSPLRREPEADADANFTRKRPRLDDGGASLRAMSTESESPSKAITSPHKEMVAMTIREHLASSPSPAEDGEHVHIATGPSAERASTPTALPIMVDGADDDPTSPPVIEIVDSEDENEPTATFTVQFNADDHFRQFPYRVRFKGALNALREITSHIQKNLDIPHELLPSLAQWLHGLPDDPSAYLHNFYVTKMGFWSDFANLVDKLLRRRYHWATAFHADQDDDMSRYPFGENFGDDAAVDEAFSGFFGAYMKLCSHLFLVDVHLLNRPRPDLEHYTYPLISDKHLRHLHTILCQEKIPLFHLLRREHAVDVREIVNRLHVEFITANGAQNLLRLADEAFRNVPTSVQVSIAMFTSQLLGTLGWTIYRFPNTNGGIDPDEYYRGTLLFFRKYTEELEDPAKITDAGVARDMIVYFSTLVQEICQWNDLAAKSLADELLGFEDPGSPVTSSSADIEVNADVDDYRQYPDILPVLIANAWKFKLLRKYIVKGRMELRVMSISFMDSALVDIHREYSAIDSNRHPVLRYLAEVLLRGRVVDYIISVDSHPQLISRSGNIVGFLVVTQRWVDSQADAVWNTVSHSPDPRVVTATMTMLRNIIALMSPSDHLYLCMKIHHLSIESFTLDVLRFLRELTVKLVNRHPPVDWSVRDDTARPWNVCVRLLQDTAPRDGATKHDLDLNAEADEQLRSLARNIPVSDQHAIYRRCLEHIAGRSGTATGSVRVILILTSFGDTAFLQENGGMVRQVLEEVPSFVKTETGARRHPHQISALHYRLELLALLVCRIGHVVPEDLYKDLWDHVVGEHALSNRARDLAWAQLSEAVRVSPTNDFCRQLVTTYVPAMNPQYYTPGLYDFVASYKFPITRKAIQVNGVDRLLLQIPGGDLLWSLALSSPQGTIEEAASRELAARYTQIAQSRDVTLPEVEVAHVELVEQCMTELRSAFTTLCDGADQNKPDGRVRFGRVLMFQKQMLELVRQKPEFNRARRADSKVESMDTDIPAANAIILRYQFESDRKSIAIALDQTIDDLYRKLCRATGCTRINLFAGGQKLSTAQRAGQKIADANIGGQLLVQPIERGEKTQAVSAPVAGSSEFETNLVKHFDEMFGWMDADDAISPLLFEFLTLFPYRSTITNSVVTGEATVGSLFPTGNFFQAKYAAQAIHSKLKDQLRSSNLDETFLVNAIKLLDCALLSEELLGNDVSISKGLPLAAVLVSAMLEFLRVERPSSDLSANYFSNAPALADRLMEILLASLQTTSATTVTHECYATIMEASLYSSEVWETFWKHPRVAHIHQMLLLIDERESLREHIKMKILSICGGHLPSSCPLDAADIASHYWIAVANILPQVAHKPEQSVQLFQLAEHVFRAYDEHNRSEETLRSLLLSWSSSLLAHRHSEVPGRYRVDNVVLGFTKLLLCLIPSLKSYKRPLNAGALISSIFQKFLFTTRTSSTQNAGQGESCTSALLPILDSNTRRELYDLMLALVDDSHSYDSLLRLTSEVENTDIGNILPLVPVDRSVEIRSRTGYVGLHNPRAICYMNSLLTQLFMNMDFREFMLGLEVKDGDGSQRLLLETQKLFATMQNSYRKAADPRPFAACVRTLDKTPIDIGVQMDADEFYNLLFDQWEAQLVNEVDKRRFRDFYGGKMLQQVKSKECEHVSERADSFFALPCDVQGKANLQESLQSFVQGDVMEGDNKYKCESCGGKFVDAVKRTCLKSAPDNLIFHLKRFDFDLTDFSRKKVHEHFGFPEAIDIGLYNVDHLSDPTKPRTEDFFDLVGVVVHFGNCENGHYYSYIRKRPCPTGEASPTWLNFNDQEVDPFDPAEIPQKTFGGATDDGYNRQFKLYSAYMLFYQRRTAIAKDQQQWTVASQAQPPKVEIPRSIEHDVDLENELFIREYCVLDPYHSAFVRQLHNVSRRISHGMCSEDHAQESCALGIFLAHLSRVVWRQQTTSIFEEALVHLRRSALSCETCCNITLQWLARDEEGLHNLLLRCPHPSIRSKIRSFLVDSLKILRDKDLALYGVSGTDSDTDSDSTAIGTGALSVVAKRLMTLAGGSYRNAKAWDDLYLTLTQIAEMGNSETAALLDVGILEFCLQLLCMHVRARVPEEHAEFVRVLVKKKGIYNRLVGFVFTMLSRMDINLPVCDGSDRFAKIGPEQMRFPLTQDEKILLLSWQRDTNAFAVVDKMVELFDPTKTECFYPGEVVKWMATSLDEQVQRKTLTMIMQGITELNIPFCDAYLRVASCYCEVVTNADDLGKVCDIVVDTIAMIEQPSDENRVPGGDNVLYFFKDVCRMANPHLSAADVSWCLLDRSDKFAVPLLLYSEENVRNGAQEFVRELYTKHMDDPQNLDEAYKCARTTAIEIIKRVAYESNSGTPRSYLKPLLETGNFLVEMLYDLDMSEDPKFVPLKDANDKALITQWQIEVESRVNMLPEDSTPRSMGEGMLDQSDYGSESDDAELLDS</sequence>
<name>A0A8H7MFW4_9PLEO</name>
<dbReference type="GO" id="GO:0016579">
    <property type="term" value="P:protein deubiquitination"/>
    <property type="evidence" value="ECO:0007669"/>
    <property type="project" value="InterPro"/>
</dbReference>
<dbReference type="PROSITE" id="PS00973">
    <property type="entry name" value="USP_2"/>
    <property type="match status" value="1"/>
</dbReference>
<dbReference type="Proteomes" id="UP000651452">
    <property type="component" value="Unassembled WGS sequence"/>
</dbReference>
<dbReference type="Pfam" id="PF12030">
    <property type="entry name" value="DUF3517"/>
    <property type="match status" value="1"/>
</dbReference>
<dbReference type="InterPro" id="IPR001394">
    <property type="entry name" value="Peptidase_C19_UCH"/>
</dbReference>
<dbReference type="EMBL" id="RZGK01000020">
    <property type="protein sequence ID" value="KAF9691702.1"/>
    <property type="molecule type" value="Genomic_DNA"/>
</dbReference>
<evidence type="ECO:0000256" key="1">
    <source>
        <dbReference type="SAM" id="MobiDB-lite"/>
    </source>
</evidence>
<dbReference type="GO" id="GO:0005829">
    <property type="term" value="C:cytosol"/>
    <property type="evidence" value="ECO:0007669"/>
    <property type="project" value="TreeGrafter"/>
</dbReference>
<dbReference type="InterPro" id="IPR021905">
    <property type="entry name" value="DUF3517"/>
</dbReference>
<protein>
    <recommendedName>
        <fullName evidence="2">USP domain-containing protein</fullName>
    </recommendedName>
</protein>
<dbReference type="PANTHER" id="PTHR24006:SF925">
    <property type="entry name" value="UBIQUITINYL HYDROLASE 1"/>
    <property type="match status" value="1"/>
</dbReference>
<dbReference type="InterPro" id="IPR028889">
    <property type="entry name" value="USP"/>
</dbReference>
<proteinExistence type="predicted"/>
<feature type="domain" description="USP" evidence="2">
    <location>
        <begin position="1544"/>
        <end position="1870"/>
    </location>
</feature>
<dbReference type="PANTHER" id="PTHR24006">
    <property type="entry name" value="UBIQUITIN CARBOXYL-TERMINAL HYDROLASE"/>
    <property type="match status" value="1"/>
</dbReference>
<dbReference type="PROSITE" id="PS50235">
    <property type="entry name" value="USP_3"/>
    <property type="match status" value="1"/>
</dbReference>
<evidence type="ECO:0000313" key="3">
    <source>
        <dbReference type="EMBL" id="KAF9691702.1"/>
    </source>
</evidence>
<organism evidence="3 4">
    <name type="scientific">Ascochyta lentis</name>
    <dbReference type="NCBI Taxonomy" id="205686"/>
    <lineage>
        <taxon>Eukaryota</taxon>
        <taxon>Fungi</taxon>
        <taxon>Dikarya</taxon>
        <taxon>Ascomycota</taxon>
        <taxon>Pezizomycotina</taxon>
        <taxon>Dothideomycetes</taxon>
        <taxon>Pleosporomycetidae</taxon>
        <taxon>Pleosporales</taxon>
        <taxon>Pleosporineae</taxon>
        <taxon>Didymellaceae</taxon>
        <taxon>Ascochyta</taxon>
    </lineage>
</organism>
<evidence type="ECO:0000313" key="4">
    <source>
        <dbReference type="Proteomes" id="UP000651452"/>
    </source>
</evidence>
<dbReference type="Gene3D" id="3.90.70.10">
    <property type="entry name" value="Cysteine proteinases"/>
    <property type="match status" value="1"/>
</dbReference>
<comment type="caution">
    <text evidence="3">The sequence shown here is derived from an EMBL/GenBank/DDBJ whole genome shotgun (WGS) entry which is preliminary data.</text>
</comment>
<dbReference type="InterPro" id="IPR018200">
    <property type="entry name" value="USP_CS"/>
</dbReference>
<feature type="compositionally biased region" description="Polar residues" evidence="1">
    <location>
        <begin position="54"/>
        <end position="66"/>
    </location>
</feature>
<dbReference type="Pfam" id="PF00443">
    <property type="entry name" value="UCH"/>
    <property type="match status" value="1"/>
</dbReference>
<dbReference type="OrthoDB" id="420187at2759"/>
<dbReference type="SUPFAM" id="SSF54001">
    <property type="entry name" value="Cysteine proteinases"/>
    <property type="match status" value="1"/>
</dbReference>
<feature type="region of interest" description="Disordered" evidence="1">
    <location>
        <begin position="1"/>
        <end position="68"/>
    </location>
</feature>
<gene>
    <name evidence="3" type="ORF">EKO04_010459</name>
</gene>
<dbReference type="GO" id="GO:0005634">
    <property type="term" value="C:nucleus"/>
    <property type="evidence" value="ECO:0007669"/>
    <property type="project" value="TreeGrafter"/>
</dbReference>
<dbReference type="InterPro" id="IPR038765">
    <property type="entry name" value="Papain-like_cys_pep_sf"/>
</dbReference>
<evidence type="ECO:0000259" key="2">
    <source>
        <dbReference type="PROSITE" id="PS50235"/>
    </source>
</evidence>
<feature type="compositionally biased region" description="Acidic residues" evidence="1">
    <location>
        <begin position="2467"/>
        <end position="2477"/>
    </location>
</feature>
<dbReference type="GO" id="GO:0004843">
    <property type="term" value="F:cysteine-type deubiquitinase activity"/>
    <property type="evidence" value="ECO:0007669"/>
    <property type="project" value="InterPro"/>
</dbReference>
<keyword evidence="4" id="KW-1185">Reference proteome</keyword>
<reference evidence="3" key="2">
    <citation type="submission" date="2020-09" db="EMBL/GenBank/DDBJ databases">
        <title>Reference genome assembly for Australian Ascochyta lentis isolate Al4.</title>
        <authorList>
            <person name="Lee R.C."/>
            <person name="Farfan-Caceres L.M."/>
            <person name="Debler J.W."/>
            <person name="Williams A.H."/>
            <person name="Henares B.M."/>
        </authorList>
    </citation>
    <scope>NUCLEOTIDE SEQUENCE</scope>
    <source>
        <strain evidence="3">Al4</strain>
    </source>
</reference>
<feature type="compositionally biased region" description="Polar residues" evidence="1">
    <location>
        <begin position="9"/>
        <end position="24"/>
    </location>
</feature>
<reference evidence="3" key="1">
    <citation type="submission" date="2018-12" db="EMBL/GenBank/DDBJ databases">
        <authorList>
            <person name="Syme R.A."/>
            <person name="Farfan-Caceres L."/>
            <person name="Lichtenzveig J."/>
        </authorList>
    </citation>
    <scope>NUCLEOTIDE SEQUENCE</scope>
    <source>
        <strain evidence="3">Al4</strain>
    </source>
</reference>
<feature type="region of interest" description="Disordered" evidence="1">
    <location>
        <begin position="2447"/>
        <end position="2477"/>
    </location>
</feature>
<dbReference type="InterPro" id="IPR050164">
    <property type="entry name" value="Peptidase_C19"/>
</dbReference>